<dbReference type="AlphaFoldDB" id="A0A7M4DRC1"/>
<accession>A0A7M4DRC1</accession>
<dbReference type="Gene3D" id="3.90.25.10">
    <property type="entry name" value="UDP-galactose 4-epimerase, domain 1"/>
    <property type="match status" value="1"/>
</dbReference>
<dbReference type="InterPro" id="IPR051604">
    <property type="entry name" value="Ergot_Alk_Oxidoreductase"/>
</dbReference>
<dbReference type="InterPro" id="IPR036291">
    <property type="entry name" value="NAD(P)-bd_dom_sf"/>
</dbReference>
<dbReference type="GO" id="GO:0016491">
    <property type="term" value="F:oxidoreductase activity"/>
    <property type="evidence" value="ECO:0007669"/>
    <property type="project" value="UniProtKB-KW"/>
</dbReference>
<comment type="caution">
    <text evidence="2">The sequence shown here is derived from an EMBL/GenBank/DDBJ whole genome shotgun (WGS) entry which is preliminary data.</text>
</comment>
<dbReference type="Gene3D" id="3.40.50.720">
    <property type="entry name" value="NAD(P)-binding Rossmann-like Domain"/>
    <property type="match status" value="1"/>
</dbReference>
<feature type="domain" description="NmrA-like" evidence="1">
    <location>
        <begin position="3"/>
        <end position="234"/>
    </location>
</feature>
<dbReference type="RefSeq" id="WP_231955718.1">
    <property type="nucleotide sequence ID" value="NZ_CACRYJ010000067.1"/>
</dbReference>
<sequence length="298" mass="30882">MGTIVVAGATGRVGSATARSLLAAGANVRVLVRRHADAQAWQARGAEARVVTLDDRPRLGGALDGCSGLFVLLPFDLTVDDLDEHADRLIDSIAGAVADRQVPHVVMLSSGGADLAEGTGPITGLHRLERALLATGTTLTALRPGHFQEKVTNLIEVARESGVYPVFAASADISKPMVATQDIGAVAAGALLSPPAASEAVDIIGPAYSERAVAVALGAALGRQLHVATLPDEAWAGALQDAGLRPHIATSVADLYRADEQGLLAPRGDRRVHGHTSFEATLDRLLDTVGSDNRTKEN</sequence>
<dbReference type="Pfam" id="PF05368">
    <property type="entry name" value="NmrA"/>
    <property type="match status" value="1"/>
</dbReference>
<keyword evidence="3" id="KW-1185">Reference proteome</keyword>
<keyword evidence="2" id="KW-0560">Oxidoreductase</keyword>
<organism evidence="2 3">
    <name type="scientific">Occultella aeris</name>
    <dbReference type="NCBI Taxonomy" id="2761496"/>
    <lineage>
        <taxon>Bacteria</taxon>
        <taxon>Bacillati</taxon>
        <taxon>Actinomycetota</taxon>
        <taxon>Actinomycetes</taxon>
        <taxon>Micrococcales</taxon>
        <taxon>Ruaniaceae</taxon>
        <taxon>Occultella</taxon>
    </lineage>
</organism>
<evidence type="ECO:0000313" key="3">
    <source>
        <dbReference type="Proteomes" id="UP000419743"/>
    </source>
</evidence>
<dbReference type="PANTHER" id="PTHR43162">
    <property type="match status" value="1"/>
</dbReference>
<dbReference type="Proteomes" id="UP000419743">
    <property type="component" value="Unassembled WGS sequence"/>
</dbReference>
<gene>
    <name evidence="2" type="primary">azoB_3</name>
    <name evidence="2" type="ORF">HALOF300_04716</name>
</gene>
<dbReference type="EC" id="1.7.-.-" evidence="2"/>
<reference evidence="2 3" key="1">
    <citation type="submission" date="2019-11" db="EMBL/GenBank/DDBJ databases">
        <authorList>
            <person name="Criscuolo A."/>
        </authorList>
    </citation>
    <scope>NUCLEOTIDE SEQUENCE [LARGE SCALE GENOMIC DNA]</scope>
    <source>
        <strain evidence="2">CIP111667</strain>
    </source>
</reference>
<dbReference type="PANTHER" id="PTHR43162:SF1">
    <property type="entry name" value="PRESTALK A DIFFERENTIATION PROTEIN A"/>
    <property type="match status" value="1"/>
</dbReference>
<dbReference type="EMBL" id="CACRYJ010000067">
    <property type="protein sequence ID" value="VZO40015.1"/>
    <property type="molecule type" value="Genomic_DNA"/>
</dbReference>
<dbReference type="SUPFAM" id="SSF51735">
    <property type="entry name" value="NAD(P)-binding Rossmann-fold domains"/>
    <property type="match status" value="1"/>
</dbReference>
<evidence type="ECO:0000313" key="2">
    <source>
        <dbReference type="EMBL" id="VZO40015.1"/>
    </source>
</evidence>
<protein>
    <submittedName>
        <fullName evidence="2">NAD(P)H azoreductase</fullName>
        <ecNumber evidence="2">1.7.-.-</ecNumber>
    </submittedName>
</protein>
<name>A0A7M4DRC1_9MICO</name>
<proteinExistence type="predicted"/>
<dbReference type="InterPro" id="IPR008030">
    <property type="entry name" value="NmrA-like"/>
</dbReference>
<evidence type="ECO:0000259" key="1">
    <source>
        <dbReference type="Pfam" id="PF05368"/>
    </source>
</evidence>